<name>A0A0F3NBT2_9RICK</name>
<gene>
    <name evidence="1" type="ORF">EMUCRT_0454</name>
</gene>
<dbReference type="AlphaFoldDB" id="A0A0F3NBT2"/>
<proteinExistence type="predicted"/>
<reference evidence="1 2" key="1">
    <citation type="submission" date="2015-02" db="EMBL/GenBank/DDBJ databases">
        <title>Genome Sequencing of Rickettsiales.</title>
        <authorList>
            <person name="Daugherty S.C."/>
            <person name="Su Q."/>
            <person name="Abolude K."/>
            <person name="Beier-Sexton M."/>
            <person name="Carlyon J.A."/>
            <person name="Carter R."/>
            <person name="Day N.P."/>
            <person name="Dumler S.J."/>
            <person name="Dyachenko V."/>
            <person name="Godinez A."/>
            <person name="Kurtti T.J."/>
            <person name="Lichay M."/>
            <person name="Mullins K.E."/>
            <person name="Ott S."/>
            <person name="Pappas-Brown V."/>
            <person name="Paris D.H."/>
            <person name="Patel P."/>
            <person name="Richards A.L."/>
            <person name="Sadzewicz L."/>
            <person name="Sears K."/>
            <person name="Seidman D."/>
            <person name="Sengamalay N."/>
            <person name="Stenos J."/>
            <person name="Tallon L.J."/>
            <person name="Vincent G."/>
            <person name="Fraser C.M."/>
            <person name="Munderloh U."/>
            <person name="Dunning-Hotopp J.C."/>
        </authorList>
    </citation>
    <scope>NUCLEOTIDE SEQUENCE [LARGE SCALE GENOMIC DNA]</scope>
    <source>
        <strain evidence="1 2">EmCRT</strain>
    </source>
</reference>
<dbReference type="EMBL" id="LANU01000002">
    <property type="protein sequence ID" value="KJV65510.1"/>
    <property type="molecule type" value="Genomic_DNA"/>
</dbReference>
<accession>A0A0F3NBT2</accession>
<organism evidence="1 2">
    <name type="scientific">Ehrlichia cf. muris str. EmCRT</name>
    <dbReference type="NCBI Taxonomy" id="1359167"/>
    <lineage>
        <taxon>Bacteria</taxon>
        <taxon>Pseudomonadati</taxon>
        <taxon>Pseudomonadota</taxon>
        <taxon>Alphaproteobacteria</taxon>
        <taxon>Rickettsiales</taxon>
        <taxon>Anaplasmataceae</taxon>
        <taxon>Ehrlichia</taxon>
    </lineage>
</organism>
<protein>
    <submittedName>
        <fullName evidence="1">Uncharacterized protein</fullName>
    </submittedName>
</protein>
<dbReference type="Proteomes" id="UP000033546">
    <property type="component" value="Unassembled WGS sequence"/>
</dbReference>
<evidence type="ECO:0000313" key="2">
    <source>
        <dbReference type="Proteomes" id="UP000033546"/>
    </source>
</evidence>
<evidence type="ECO:0000313" key="1">
    <source>
        <dbReference type="EMBL" id="KJV65510.1"/>
    </source>
</evidence>
<comment type="caution">
    <text evidence="1">The sequence shown here is derived from an EMBL/GenBank/DDBJ whole genome shotgun (WGS) entry which is preliminary data.</text>
</comment>
<dbReference type="PATRIC" id="fig|1359167.3.peg.438"/>
<sequence length="40" mass="4579">MQTTGTIQLNNIRAYKILPTLLYNSQKYLIALEKISHISS</sequence>